<evidence type="ECO:0000256" key="2">
    <source>
        <dbReference type="ARBA" id="ARBA00022763"/>
    </source>
</evidence>
<reference evidence="4" key="1">
    <citation type="submission" date="2020-05" db="EMBL/GenBank/DDBJ databases">
        <authorList>
            <person name="Chiriac C."/>
            <person name="Salcher M."/>
            <person name="Ghai R."/>
            <person name="Kavagutti S V."/>
        </authorList>
    </citation>
    <scope>NUCLEOTIDE SEQUENCE</scope>
</reference>
<proteinExistence type="inferred from homology"/>
<comment type="similarity">
    <text evidence="1">Belongs to the RAD52 family.</text>
</comment>
<keyword evidence="3" id="KW-0234">DNA repair</keyword>
<dbReference type="GO" id="GO:0006310">
    <property type="term" value="P:DNA recombination"/>
    <property type="evidence" value="ECO:0007669"/>
    <property type="project" value="UniProtKB-ARBA"/>
</dbReference>
<evidence type="ECO:0000256" key="3">
    <source>
        <dbReference type="ARBA" id="ARBA00023204"/>
    </source>
</evidence>
<dbReference type="Pfam" id="PF04098">
    <property type="entry name" value="Rad52_Rad22"/>
    <property type="match status" value="1"/>
</dbReference>
<keyword evidence="2" id="KW-0227">DNA damage</keyword>
<dbReference type="Gene3D" id="3.30.390.80">
    <property type="entry name" value="DNA repair protein Rad52/59/22"/>
    <property type="match status" value="1"/>
</dbReference>
<sequence>MADLALISPEDLSLVEVNSMNAHQLKLMLKTTPKQYIHKRPAKGGGEWEYVTGGYVKKVLNLMFGWDWDFEIISESVEDGEAIVKGKLTCRTNGKQIVKMQFGNKDVMYKKQTDAEKAAGVPKVPLSRGNDLKAAATDCLKKCAAEIGIAADIYNKLDFKEVLVDADGPILLEDLRELLELKRDALSVPDLKDANRIVNNNEQNNFKKLHKKLIAL</sequence>
<dbReference type="GO" id="GO:0006302">
    <property type="term" value="P:double-strand break repair"/>
    <property type="evidence" value="ECO:0007669"/>
    <property type="project" value="UniProtKB-ARBA"/>
</dbReference>
<protein>
    <submittedName>
        <fullName evidence="4">DNA repair protein Rad52/59/22</fullName>
    </submittedName>
</protein>
<accession>A0A6J5STW3</accession>
<organism evidence="4">
    <name type="scientific">uncultured Caudovirales phage</name>
    <dbReference type="NCBI Taxonomy" id="2100421"/>
    <lineage>
        <taxon>Viruses</taxon>
        <taxon>Duplodnaviria</taxon>
        <taxon>Heunggongvirae</taxon>
        <taxon>Uroviricota</taxon>
        <taxon>Caudoviricetes</taxon>
        <taxon>Peduoviridae</taxon>
        <taxon>Maltschvirus</taxon>
        <taxon>Maltschvirus maltsch</taxon>
    </lineage>
</organism>
<gene>
    <name evidence="4" type="ORF">UFOVP1605_45</name>
</gene>
<evidence type="ECO:0000256" key="1">
    <source>
        <dbReference type="ARBA" id="ARBA00006638"/>
    </source>
</evidence>
<dbReference type="InterPro" id="IPR042525">
    <property type="entry name" value="Rad52_Rad59_Rad22_sf"/>
</dbReference>
<dbReference type="EMBL" id="LR797468">
    <property type="protein sequence ID" value="CAB4218745.1"/>
    <property type="molecule type" value="Genomic_DNA"/>
</dbReference>
<name>A0A6J5STW3_9CAUD</name>
<evidence type="ECO:0000313" key="4">
    <source>
        <dbReference type="EMBL" id="CAB4218745.1"/>
    </source>
</evidence>
<dbReference type="InterPro" id="IPR041247">
    <property type="entry name" value="Rad52_fam"/>
</dbReference>